<accession>D6X3Y4</accession>
<dbReference type="PANTHER" id="PTHR12670">
    <property type="entry name" value="CERAMIDASE"/>
    <property type="match status" value="1"/>
</dbReference>
<dbReference type="Pfam" id="PF04734">
    <property type="entry name" value="Ceramidase_alk"/>
    <property type="match status" value="1"/>
</dbReference>
<evidence type="ECO:0000256" key="5">
    <source>
        <dbReference type="PIRSR" id="PIRSR606823-1"/>
    </source>
</evidence>
<evidence type="ECO:0000256" key="2">
    <source>
        <dbReference type="ARBA" id="ARBA00011891"/>
    </source>
</evidence>
<dbReference type="OMA" id="GTTVQTC"/>
<feature type="domain" description="Neutral/alkaline non-lysosomal ceramidase N-terminal" evidence="9">
    <location>
        <begin position="23"/>
        <end position="530"/>
    </location>
</feature>
<evidence type="ECO:0000256" key="1">
    <source>
        <dbReference type="ARBA" id="ARBA00009835"/>
    </source>
</evidence>
<keyword evidence="12" id="KW-1185">Reference proteome</keyword>
<feature type="binding site" evidence="6">
    <location>
        <position position="222"/>
    </location>
    <ligand>
        <name>Zn(2+)</name>
        <dbReference type="ChEBI" id="CHEBI:29105"/>
    </ligand>
</feature>
<evidence type="ECO:0000256" key="6">
    <source>
        <dbReference type="PIRSR" id="PIRSR606823-2"/>
    </source>
</evidence>
<feature type="chain" id="PRO_5003090558" description="Neutral ceramidase" evidence="8">
    <location>
        <begin position="22"/>
        <end position="696"/>
    </location>
</feature>
<dbReference type="AlphaFoldDB" id="D6X3Y4"/>
<comment type="similarity">
    <text evidence="1 7">Belongs to the neutral ceramidase family.</text>
</comment>
<evidence type="ECO:0000256" key="3">
    <source>
        <dbReference type="ARBA" id="ARBA00019235"/>
    </source>
</evidence>
<dbReference type="GO" id="GO:0042759">
    <property type="term" value="P:long-chain fatty acid biosynthetic process"/>
    <property type="evidence" value="ECO:0000318"/>
    <property type="project" value="GO_Central"/>
</dbReference>
<feature type="binding site" evidence="6">
    <location>
        <position position="462"/>
    </location>
    <ligand>
        <name>Zn(2+)</name>
        <dbReference type="ChEBI" id="CHEBI:29105"/>
    </ligand>
</feature>
<dbReference type="Pfam" id="PF17048">
    <property type="entry name" value="Ceramidse_alk_C"/>
    <property type="match status" value="1"/>
</dbReference>
<feature type="signal peptide" evidence="8">
    <location>
        <begin position="1"/>
        <end position="21"/>
    </location>
</feature>
<evidence type="ECO:0000256" key="4">
    <source>
        <dbReference type="ARBA" id="ARBA00022801"/>
    </source>
</evidence>
<dbReference type="Proteomes" id="UP000007266">
    <property type="component" value="Linkage group 10"/>
</dbReference>
<evidence type="ECO:0000259" key="9">
    <source>
        <dbReference type="Pfam" id="PF04734"/>
    </source>
</evidence>
<gene>
    <name evidence="11" type="primary">AUGUSTUS-3.0.2_11170</name>
    <name evidence="11" type="ORF">TcasGA2_TC011170</name>
</gene>
<keyword evidence="7" id="KW-0443">Lipid metabolism</keyword>
<comment type="catalytic activity">
    <reaction evidence="7">
        <text>an N-acylsphing-4-enine + H2O = sphing-4-enine + a fatty acid</text>
        <dbReference type="Rhea" id="RHEA:20856"/>
        <dbReference type="ChEBI" id="CHEBI:15377"/>
        <dbReference type="ChEBI" id="CHEBI:28868"/>
        <dbReference type="ChEBI" id="CHEBI:52639"/>
        <dbReference type="ChEBI" id="CHEBI:57756"/>
        <dbReference type="EC" id="3.5.1.23"/>
    </reaction>
</comment>
<keyword evidence="8" id="KW-0732">Signal</keyword>
<dbReference type="InterPro" id="IPR031329">
    <property type="entry name" value="NEUT/ALK_ceramidase_N"/>
</dbReference>
<protein>
    <recommendedName>
        <fullName evidence="3 7">Neutral ceramidase</fullName>
        <ecNumber evidence="2 7">3.5.1.23</ecNumber>
    </recommendedName>
</protein>
<evidence type="ECO:0000256" key="8">
    <source>
        <dbReference type="SAM" id="SignalP"/>
    </source>
</evidence>
<dbReference type="GO" id="GO:0017040">
    <property type="term" value="F:N-acylsphingosine amidohydrolase activity"/>
    <property type="evidence" value="ECO:0000318"/>
    <property type="project" value="GO_Central"/>
</dbReference>
<keyword evidence="4 7" id="KW-0378">Hydrolase</keyword>
<sequence length="696" mass="76367">MRKKLLVWIITLSTCLRTTLGLYKIGVGIADCTGPAAEVTFMGYGKSNQKGCGIHLRQFSRAFVIDDGSQRAAFVSVDAGMMAYGVRKAVISRLGKQYKDVYTESNLILSGTHTHSAPGGFLMDFMYDIPSLGFVKETFDALVDGITRSVVRAHENMVDGKIFITTGELIGANINRSPMSYLLNPKEEREKYKYNVDKEMVQLKLVNSANSLIGVISWFPVHPTSMNNTNCLITSDNVGYASVLLEKSLNKNSLVGQGRIVAAFASTNLGDVSPNTKGPRCVTTGEECDVVSSTCDGQAKFCVAAGPGEDMFESTKIIAEKLFEKSKILLQSSEAKEVTGPVRHIHQYVDMPSQNVTITLPNGTITHVTGCLPAMGYSFAAGTTDGVGEFGFAQGTRSTNSHWDTLRDLLFKPTEEDIRCQHPKPILINAGRISIPYQWQPRIVSTQIVQVGEVLLIAVPGEFTTMSGRRLRNGVQETAVRSGASPGTKAIITGLSNVYTSYITTPEEYQMQRYEGASTIYGPHTLTIYIEKYKQLTKALLKGEKLDSGPLPADLSQRVISLQPRVMFDTPGLMHHFGDCLLQPPKSARVGSKVRAKFVSGHPRNNLMTEKTFLTVEKLADNGKWIVLATDADWETKFTWTRTSTLIGGSEATIEWEIPSDATPGLYRIHHFGHFQHIFGGVHPYSGATDTFQVTK</sequence>
<dbReference type="InterPro" id="IPR038445">
    <property type="entry name" value="NCDase_C_sf"/>
</dbReference>
<dbReference type="Gene3D" id="2.60.40.2300">
    <property type="entry name" value="Neutral/alkaline non-lysosomal ceramidase, C-terminal domain"/>
    <property type="match status" value="1"/>
</dbReference>
<keyword evidence="6" id="KW-0862">Zinc</keyword>
<feature type="binding site" evidence="6">
    <location>
        <position position="113"/>
    </location>
    <ligand>
        <name>Zn(2+)</name>
        <dbReference type="ChEBI" id="CHEBI:29105"/>
    </ligand>
</feature>
<dbReference type="STRING" id="7070.D6X3Y4"/>
<dbReference type="InterPro" id="IPR031331">
    <property type="entry name" value="NEUT/ALK_ceramidase_C"/>
</dbReference>
<comment type="cofactor">
    <cofactor evidence="6">
        <name>Zn(2+)</name>
        <dbReference type="ChEBI" id="CHEBI:29105"/>
    </cofactor>
    <text evidence="6">Binds 1 zinc ion per subunit.</text>
</comment>
<evidence type="ECO:0000259" key="10">
    <source>
        <dbReference type="Pfam" id="PF17048"/>
    </source>
</evidence>
<organism evidence="11 12">
    <name type="scientific">Tribolium castaneum</name>
    <name type="common">Red flour beetle</name>
    <dbReference type="NCBI Taxonomy" id="7070"/>
    <lineage>
        <taxon>Eukaryota</taxon>
        <taxon>Metazoa</taxon>
        <taxon>Ecdysozoa</taxon>
        <taxon>Arthropoda</taxon>
        <taxon>Hexapoda</taxon>
        <taxon>Insecta</taxon>
        <taxon>Pterygota</taxon>
        <taxon>Neoptera</taxon>
        <taxon>Endopterygota</taxon>
        <taxon>Coleoptera</taxon>
        <taxon>Polyphaga</taxon>
        <taxon>Cucujiformia</taxon>
        <taxon>Tenebrionidae</taxon>
        <taxon>Tenebrionidae incertae sedis</taxon>
        <taxon>Tribolium</taxon>
    </lineage>
</organism>
<evidence type="ECO:0000313" key="11">
    <source>
        <dbReference type="EMBL" id="EEZ97353.1"/>
    </source>
</evidence>
<dbReference type="GO" id="GO:0005576">
    <property type="term" value="C:extracellular region"/>
    <property type="evidence" value="ECO:0000318"/>
    <property type="project" value="GO_Central"/>
</dbReference>
<evidence type="ECO:0000256" key="7">
    <source>
        <dbReference type="RuleBase" id="RU366019"/>
    </source>
</evidence>
<dbReference type="GO" id="GO:0046514">
    <property type="term" value="P:ceramide catabolic process"/>
    <property type="evidence" value="ECO:0000318"/>
    <property type="project" value="GO_Central"/>
</dbReference>
<proteinExistence type="inferred from homology"/>
<name>D6X3Y4_TRICA</name>
<dbReference type="OrthoDB" id="191371at2759"/>
<feature type="domain" description="Neutral/alkaline non-lysosomal ceramidase C-terminal" evidence="10">
    <location>
        <begin position="533"/>
        <end position="694"/>
    </location>
</feature>
<keyword evidence="7" id="KW-0746">Sphingolipid metabolism</keyword>
<reference evidence="11 12" key="1">
    <citation type="journal article" date="2008" name="Nature">
        <title>The genome of the model beetle and pest Tribolium castaneum.</title>
        <authorList>
            <consortium name="Tribolium Genome Sequencing Consortium"/>
            <person name="Richards S."/>
            <person name="Gibbs R.A."/>
            <person name="Weinstock G.M."/>
            <person name="Brown S.J."/>
            <person name="Denell R."/>
            <person name="Beeman R.W."/>
            <person name="Gibbs R."/>
            <person name="Beeman R.W."/>
            <person name="Brown S.J."/>
            <person name="Bucher G."/>
            <person name="Friedrich M."/>
            <person name="Grimmelikhuijzen C.J."/>
            <person name="Klingler M."/>
            <person name="Lorenzen M."/>
            <person name="Richards S."/>
            <person name="Roth S."/>
            <person name="Schroder R."/>
            <person name="Tautz D."/>
            <person name="Zdobnov E.M."/>
            <person name="Muzny D."/>
            <person name="Gibbs R.A."/>
            <person name="Weinstock G.M."/>
            <person name="Attaway T."/>
            <person name="Bell S."/>
            <person name="Buhay C.J."/>
            <person name="Chandrabose M.N."/>
            <person name="Chavez D."/>
            <person name="Clerk-Blankenburg K.P."/>
            <person name="Cree A."/>
            <person name="Dao M."/>
            <person name="Davis C."/>
            <person name="Chacko J."/>
            <person name="Dinh H."/>
            <person name="Dugan-Rocha S."/>
            <person name="Fowler G."/>
            <person name="Garner T.T."/>
            <person name="Garnes J."/>
            <person name="Gnirke A."/>
            <person name="Hawes A."/>
            <person name="Hernandez J."/>
            <person name="Hines S."/>
            <person name="Holder M."/>
            <person name="Hume J."/>
            <person name="Jhangiani S.N."/>
            <person name="Joshi V."/>
            <person name="Khan Z.M."/>
            <person name="Jackson L."/>
            <person name="Kovar C."/>
            <person name="Kowis A."/>
            <person name="Lee S."/>
            <person name="Lewis L.R."/>
            <person name="Margolis J."/>
            <person name="Morgan M."/>
            <person name="Nazareth L.V."/>
            <person name="Nguyen N."/>
            <person name="Okwuonu G."/>
            <person name="Parker D."/>
            <person name="Richards S."/>
            <person name="Ruiz S.J."/>
            <person name="Santibanez J."/>
            <person name="Savard J."/>
            <person name="Scherer S.E."/>
            <person name="Schneider B."/>
            <person name="Sodergren E."/>
            <person name="Tautz D."/>
            <person name="Vattahil S."/>
            <person name="Villasana D."/>
            <person name="White C.S."/>
            <person name="Wright R."/>
            <person name="Park Y."/>
            <person name="Beeman R.W."/>
            <person name="Lord J."/>
            <person name="Oppert B."/>
            <person name="Lorenzen M."/>
            <person name="Brown S."/>
            <person name="Wang L."/>
            <person name="Savard J."/>
            <person name="Tautz D."/>
            <person name="Richards S."/>
            <person name="Weinstock G."/>
            <person name="Gibbs R.A."/>
            <person name="Liu Y."/>
            <person name="Worley K."/>
            <person name="Weinstock G."/>
            <person name="Elsik C.G."/>
            <person name="Reese J.T."/>
            <person name="Elhaik E."/>
            <person name="Landan G."/>
            <person name="Graur D."/>
            <person name="Arensburger P."/>
            <person name="Atkinson P."/>
            <person name="Beeman R.W."/>
            <person name="Beidler J."/>
            <person name="Brown S.J."/>
            <person name="Demuth J.P."/>
            <person name="Drury D.W."/>
            <person name="Du Y.Z."/>
            <person name="Fujiwara H."/>
            <person name="Lorenzen M."/>
            <person name="Maselli V."/>
            <person name="Osanai M."/>
            <person name="Park Y."/>
            <person name="Robertson H.M."/>
            <person name="Tu Z."/>
            <person name="Wang J.J."/>
            <person name="Wang S."/>
            <person name="Richards S."/>
            <person name="Song H."/>
            <person name="Zhang L."/>
            <person name="Sodergren E."/>
            <person name="Werner D."/>
            <person name="Stanke M."/>
            <person name="Morgenstern B."/>
            <person name="Solovyev V."/>
            <person name="Kosarev P."/>
            <person name="Brown G."/>
            <person name="Chen H.C."/>
            <person name="Ermolaeva O."/>
            <person name="Hlavina W."/>
            <person name="Kapustin Y."/>
            <person name="Kiryutin B."/>
            <person name="Kitts P."/>
            <person name="Maglott D."/>
            <person name="Pruitt K."/>
            <person name="Sapojnikov V."/>
            <person name="Souvorov A."/>
            <person name="Mackey A.J."/>
            <person name="Waterhouse R.M."/>
            <person name="Wyder S."/>
            <person name="Zdobnov E.M."/>
            <person name="Zdobnov E.M."/>
            <person name="Wyder S."/>
            <person name="Kriventseva E.V."/>
            <person name="Kadowaki T."/>
            <person name="Bork P."/>
            <person name="Aranda M."/>
            <person name="Bao R."/>
            <person name="Beermann A."/>
            <person name="Berns N."/>
            <person name="Bolognesi R."/>
            <person name="Bonneton F."/>
            <person name="Bopp D."/>
            <person name="Brown S.J."/>
            <person name="Bucher G."/>
            <person name="Butts T."/>
            <person name="Chaumot A."/>
            <person name="Denell R.E."/>
            <person name="Ferrier D.E."/>
            <person name="Friedrich M."/>
            <person name="Gordon C.M."/>
            <person name="Jindra M."/>
            <person name="Klingler M."/>
            <person name="Lan Q."/>
            <person name="Lattorff H.M."/>
            <person name="Laudet V."/>
            <person name="von Levetsow C."/>
            <person name="Liu Z."/>
            <person name="Lutz R."/>
            <person name="Lynch J.A."/>
            <person name="da Fonseca R.N."/>
            <person name="Posnien N."/>
            <person name="Reuter R."/>
            <person name="Roth S."/>
            <person name="Savard J."/>
            <person name="Schinko J.B."/>
            <person name="Schmitt C."/>
            <person name="Schoppmeier M."/>
            <person name="Schroder R."/>
            <person name="Shippy T.D."/>
            <person name="Simonnet F."/>
            <person name="Marques-Souza H."/>
            <person name="Tautz D."/>
            <person name="Tomoyasu Y."/>
            <person name="Trauner J."/>
            <person name="Van der Zee M."/>
            <person name="Vervoort M."/>
            <person name="Wittkopp N."/>
            <person name="Wimmer E.A."/>
            <person name="Yang X."/>
            <person name="Jones A.K."/>
            <person name="Sattelle D.B."/>
            <person name="Ebert P.R."/>
            <person name="Nelson D."/>
            <person name="Scott J.G."/>
            <person name="Beeman R.W."/>
            <person name="Muthukrishnan S."/>
            <person name="Kramer K.J."/>
            <person name="Arakane Y."/>
            <person name="Beeman R.W."/>
            <person name="Zhu Q."/>
            <person name="Hogenkamp D."/>
            <person name="Dixit R."/>
            <person name="Oppert B."/>
            <person name="Jiang H."/>
            <person name="Zou Z."/>
            <person name="Marshall J."/>
            <person name="Elpidina E."/>
            <person name="Vinokurov K."/>
            <person name="Oppert C."/>
            <person name="Zou Z."/>
            <person name="Evans J."/>
            <person name="Lu Z."/>
            <person name="Zhao P."/>
            <person name="Sumathipala N."/>
            <person name="Altincicek B."/>
            <person name="Vilcinskas A."/>
            <person name="Williams M."/>
            <person name="Hultmark D."/>
            <person name="Hetru C."/>
            <person name="Jiang H."/>
            <person name="Grimmelikhuijzen C.J."/>
            <person name="Hauser F."/>
            <person name="Cazzamali G."/>
            <person name="Williamson M."/>
            <person name="Park Y."/>
            <person name="Li B."/>
            <person name="Tanaka Y."/>
            <person name="Predel R."/>
            <person name="Neupert S."/>
            <person name="Schachtner J."/>
            <person name="Verleyen P."/>
            <person name="Raible F."/>
            <person name="Bork P."/>
            <person name="Friedrich M."/>
            <person name="Walden K.K."/>
            <person name="Robertson H.M."/>
            <person name="Angeli S."/>
            <person name="Foret S."/>
            <person name="Bucher G."/>
            <person name="Schuetz S."/>
            <person name="Maleszka R."/>
            <person name="Wimmer E.A."/>
            <person name="Beeman R.W."/>
            <person name="Lorenzen M."/>
            <person name="Tomoyasu Y."/>
            <person name="Miller S.C."/>
            <person name="Grossmann D."/>
            <person name="Bucher G."/>
        </authorList>
    </citation>
    <scope>NUCLEOTIDE SEQUENCE [LARGE SCALE GENOMIC DNA]</scope>
    <source>
        <strain evidence="11 12">Georgia GA2</strain>
    </source>
</reference>
<feature type="active site" description="Nucleophile" evidence="5">
    <location>
        <position position="273"/>
    </location>
</feature>
<feature type="binding site" evidence="6">
    <location>
        <position position="502"/>
    </location>
    <ligand>
        <name>Zn(2+)</name>
        <dbReference type="ChEBI" id="CHEBI:29105"/>
    </ligand>
</feature>
<reference evidence="11 12" key="2">
    <citation type="journal article" date="2010" name="Nucleic Acids Res.">
        <title>BeetleBase in 2010: revisions to provide comprehensive genomic information for Tribolium castaneum.</title>
        <authorList>
            <person name="Kim H.S."/>
            <person name="Murphy T."/>
            <person name="Xia J."/>
            <person name="Caragea D."/>
            <person name="Park Y."/>
            <person name="Beeman R.W."/>
            <person name="Lorenzen M.D."/>
            <person name="Butcher S."/>
            <person name="Manak J.R."/>
            <person name="Brown S.J."/>
        </authorList>
    </citation>
    <scope>GENOME REANNOTATION</scope>
    <source>
        <strain evidence="11 12">Georgia GA2</strain>
    </source>
</reference>
<dbReference type="InterPro" id="IPR006823">
    <property type="entry name" value="Ceramidase_alk"/>
</dbReference>
<evidence type="ECO:0000313" key="12">
    <source>
        <dbReference type="Proteomes" id="UP000007266"/>
    </source>
</evidence>
<dbReference type="GO" id="GO:0046512">
    <property type="term" value="P:sphingosine biosynthetic process"/>
    <property type="evidence" value="ECO:0000318"/>
    <property type="project" value="GO_Central"/>
</dbReference>
<keyword evidence="6" id="KW-0479">Metal-binding</keyword>
<dbReference type="GO" id="GO:0016020">
    <property type="term" value="C:membrane"/>
    <property type="evidence" value="ECO:0007669"/>
    <property type="project" value="GOC"/>
</dbReference>
<dbReference type="GO" id="GO:0046872">
    <property type="term" value="F:metal ion binding"/>
    <property type="evidence" value="ECO:0007669"/>
    <property type="project" value="UniProtKB-KW"/>
</dbReference>
<dbReference type="PANTHER" id="PTHR12670:SF1">
    <property type="entry name" value="NEUTRAL CERAMIDASE"/>
    <property type="match status" value="1"/>
</dbReference>
<dbReference type="HOGENOM" id="CLU_011300_2_0_1"/>
<dbReference type="eggNOG" id="KOG2232">
    <property type="taxonomic scope" value="Eukaryota"/>
</dbReference>
<dbReference type="EMBL" id="KQ971379">
    <property type="protein sequence ID" value="EEZ97353.1"/>
    <property type="molecule type" value="Genomic_DNA"/>
</dbReference>
<dbReference type="PhylomeDB" id="D6X3Y4"/>
<dbReference type="EC" id="3.5.1.23" evidence="2 7"/>